<dbReference type="EC" id="6.3.4.15" evidence="6"/>
<gene>
    <name evidence="6" type="primary">birA</name>
    <name evidence="8" type="ORF">DAI18_06665</name>
</gene>
<feature type="binding site" evidence="6">
    <location>
        <begin position="113"/>
        <end position="115"/>
    </location>
    <ligand>
        <name>biotin</name>
        <dbReference type="ChEBI" id="CHEBI:57586"/>
    </ligand>
</feature>
<dbReference type="InterPro" id="IPR030855">
    <property type="entry name" value="Bifunct_BirA"/>
</dbReference>
<comment type="similarity">
    <text evidence="6">Belongs to the biotin--protein ligase family.</text>
</comment>
<dbReference type="CDD" id="cd16442">
    <property type="entry name" value="BPL"/>
    <property type="match status" value="1"/>
</dbReference>
<dbReference type="Gene3D" id="1.10.10.10">
    <property type="entry name" value="Winged helix-like DNA-binding domain superfamily/Winged helix DNA-binding domain"/>
    <property type="match status" value="1"/>
</dbReference>
<dbReference type="GO" id="GO:0004077">
    <property type="term" value="F:biotin--[biotin carboxyl-carrier protein] ligase activity"/>
    <property type="evidence" value="ECO:0007669"/>
    <property type="project" value="UniProtKB-UniRule"/>
</dbReference>
<proteinExistence type="inferred from homology"/>
<dbReference type="GO" id="GO:0003677">
    <property type="term" value="F:DNA binding"/>
    <property type="evidence" value="ECO:0007669"/>
    <property type="project" value="UniProtKB-UniRule"/>
</dbReference>
<evidence type="ECO:0000256" key="6">
    <source>
        <dbReference type="HAMAP-Rule" id="MF_00978"/>
    </source>
</evidence>
<dbReference type="InterPro" id="IPR008988">
    <property type="entry name" value="Transcriptional_repressor_C"/>
</dbReference>
<evidence type="ECO:0000256" key="2">
    <source>
        <dbReference type="ARBA" id="ARBA00022741"/>
    </source>
</evidence>
<protein>
    <recommendedName>
        <fullName evidence="6">Bifunctional ligase/repressor BirA</fullName>
    </recommendedName>
    <alternativeName>
        <fullName evidence="6">Biotin--[acetyl-CoA-carboxylase] ligase</fullName>
        <ecNumber evidence="6">6.3.4.15</ecNumber>
    </alternativeName>
    <alternativeName>
        <fullName evidence="6">Biotin--protein ligase</fullName>
    </alternativeName>
    <alternativeName>
        <fullName evidence="6">Biotin-[acetyl-CoA carboxylase] synthetase</fullName>
    </alternativeName>
</protein>
<dbReference type="Pfam" id="PF03099">
    <property type="entry name" value="BPL_LplA_LipB"/>
    <property type="match status" value="1"/>
</dbReference>
<dbReference type="SUPFAM" id="SSF46785">
    <property type="entry name" value="Winged helix' DNA-binding domain"/>
    <property type="match status" value="1"/>
</dbReference>
<dbReference type="EMBL" id="CP028519">
    <property type="protein sequence ID" value="AVY93763.1"/>
    <property type="molecule type" value="Genomic_DNA"/>
</dbReference>
<dbReference type="InterPro" id="IPR036390">
    <property type="entry name" value="WH_DNA-bd_sf"/>
</dbReference>
<dbReference type="GO" id="GO:0005737">
    <property type="term" value="C:cytoplasm"/>
    <property type="evidence" value="ECO:0007669"/>
    <property type="project" value="TreeGrafter"/>
</dbReference>
<feature type="binding site" evidence="6">
    <location>
        <begin position="85"/>
        <end position="87"/>
    </location>
    <ligand>
        <name>biotin</name>
        <dbReference type="ChEBI" id="CHEBI:57586"/>
    </ligand>
</feature>
<comment type="catalytic activity">
    <reaction evidence="5 6">
        <text>biotin + L-lysyl-[protein] + ATP = N(6)-biotinyl-L-lysyl-[protein] + AMP + diphosphate + H(+)</text>
        <dbReference type="Rhea" id="RHEA:11756"/>
        <dbReference type="Rhea" id="RHEA-COMP:9752"/>
        <dbReference type="Rhea" id="RHEA-COMP:10505"/>
        <dbReference type="ChEBI" id="CHEBI:15378"/>
        <dbReference type="ChEBI" id="CHEBI:29969"/>
        <dbReference type="ChEBI" id="CHEBI:30616"/>
        <dbReference type="ChEBI" id="CHEBI:33019"/>
        <dbReference type="ChEBI" id="CHEBI:57586"/>
        <dbReference type="ChEBI" id="CHEBI:83144"/>
        <dbReference type="ChEBI" id="CHEBI:456215"/>
        <dbReference type="EC" id="6.3.4.15"/>
    </reaction>
</comment>
<dbReference type="PANTHER" id="PTHR12835">
    <property type="entry name" value="BIOTIN PROTEIN LIGASE"/>
    <property type="match status" value="1"/>
</dbReference>
<dbReference type="Gene3D" id="3.30.930.10">
    <property type="entry name" value="Bira Bifunctional Protein, Domain 2"/>
    <property type="match status" value="1"/>
</dbReference>
<evidence type="ECO:0000256" key="4">
    <source>
        <dbReference type="ARBA" id="ARBA00023267"/>
    </source>
</evidence>
<dbReference type="SUPFAM" id="SSF50037">
    <property type="entry name" value="C-terminal domain of transcriptional repressors"/>
    <property type="match status" value="1"/>
</dbReference>
<dbReference type="InterPro" id="IPR004408">
    <property type="entry name" value="Biotin_CoA_COase_ligase"/>
</dbReference>
<dbReference type="InterPro" id="IPR036388">
    <property type="entry name" value="WH-like_DNA-bd_sf"/>
</dbReference>
<feature type="DNA-binding region" description="H-T-H motif" evidence="6">
    <location>
        <begin position="16"/>
        <end position="35"/>
    </location>
</feature>
<keyword evidence="6" id="KW-0238">DNA-binding</keyword>
<dbReference type="Pfam" id="PF02237">
    <property type="entry name" value="BPL_C"/>
    <property type="match status" value="1"/>
</dbReference>
<feature type="binding site" evidence="6">
    <location>
        <position position="179"/>
    </location>
    <ligand>
        <name>biotin</name>
        <dbReference type="ChEBI" id="CHEBI:57586"/>
    </ligand>
</feature>
<dbReference type="PROSITE" id="PS51733">
    <property type="entry name" value="BPL_LPL_CATALYTIC"/>
    <property type="match status" value="1"/>
</dbReference>
<name>A0A2S0P8X9_9NEIS</name>
<organism evidence="8 9">
    <name type="scientific">Microvirgula aerodenitrificans</name>
    <dbReference type="NCBI Taxonomy" id="57480"/>
    <lineage>
        <taxon>Bacteria</taxon>
        <taxon>Pseudomonadati</taxon>
        <taxon>Pseudomonadota</taxon>
        <taxon>Betaproteobacteria</taxon>
        <taxon>Neisseriales</taxon>
        <taxon>Aquaspirillaceae</taxon>
        <taxon>Microvirgula</taxon>
    </lineage>
</organism>
<evidence type="ECO:0000256" key="5">
    <source>
        <dbReference type="ARBA" id="ARBA00047846"/>
    </source>
</evidence>
<evidence type="ECO:0000256" key="3">
    <source>
        <dbReference type="ARBA" id="ARBA00022840"/>
    </source>
</evidence>
<sequence length="312" mass="33252">MFALLRTLGDGQFHSGEVLATQLGRSRSHVWQLVQTLERDYGLTLQHVRGRGYRLTPAIEWCDARTISALAGGGWNVEIADEIDSTNTALLTRAGNGCPGGLALFAEVQTAGRGRRGRRWQARVGESLTFSALWRFEGGIGRLSGLSLAVGVAIVRALAHFGLPVALKWPNDVLMDGRKLAGILIELAGDSLGPTAVVIGIGINLTPPAVVDQPVTGTRSIRPELGRNAIAGRLLAELGDVLDLFAREGFDALRDEWQRLFAWQGQAIAVHQPDGNIVHGIAIGVDATGALRVRTASGDIVVHAGDVSLRMA</sequence>
<dbReference type="KEGG" id="maer:DAI18_06665"/>
<dbReference type="SUPFAM" id="SSF55681">
    <property type="entry name" value="Class II aaRS and biotin synthetases"/>
    <property type="match status" value="1"/>
</dbReference>
<dbReference type="HAMAP" id="MF_00978">
    <property type="entry name" value="Bifunct_BirA"/>
    <property type="match status" value="1"/>
</dbReference>
<dbReference type="Gene3D" id="2.30.30.100">
    <property type="match status" value="1"/>
</dbReference>
<reference evidence="8 9" key="1">
    <citation type="submission" date="2018-04" db="EMBL/GenBank/DDBJ databases">
        <title>Denitrifier Microvirgula.</title>
        <authorList>
            <person name="Anderson E."/>
            <person name="Jang J."/>
            <person name="Ishii S."/>
        </authorList>
    </citation>
    <scope>NUCLEOTIDE SEQUENCE [LARGE SCALE GENOMIC DNA]</scope>
    <source>
        <strain evidence="8 9">BE2.4</strain>
    </source>
</reference>
<dbReference type="InterPro" id="IPR045864">
    <property type="entry name" value="aa-tRNA-synth_II/BPL/LPL"/>
</dbReference>
<evidence type="ECO:0000313" key="8">
    <source>
        <dbReference type="EMBL" id="AVY93763.1"/>
    </source>
</evidence>
<dbReference type="InterPro" id="IPR003142">
    <property type="entry name" value="BPL_C"/>
</dbReference>
<accession>A0A2S0P8X9</accession>
<dbReference type="Pfam" id="PF08279">
    <property type="entry name" value="HTH_11"/>
    <property type="match status" value="1"/>
</dbReference>
<evidence type="ECO:0000313" key="9">
    <source>
        <dbReference type="Proteomes" id="UP000244173"/>
    </source>
</evidence>
<dbReference type="OrthoDB" id="9807064at2"/>
<keyword evidence="6" id="KW-0805">Transcription regulation</keyword>
<keyword evidence="6" id="KW-0678">Repressor</keyword>
<dbReference type="Proteomes" id="UP000244173">
    <property type="component" value="Chromosome"/>
</dbReference>
<dbReference type="GO" id="GO:0005524">
    <property type="term" value="F:ATP binding"/>
    <property type="evidence" value="ECO:0007669"/>
    <property type="project" value="UniProtKB-UniRule"/>
</dbReference>
<evidence type="ECO:0000256" key="1">
    <source>
        <dbReference type="ARBA" id="ARBA00022598"/>
    </source>
</evidence>
<feature type="domain" description="BPL/LPL catalytic" evidence="7">
    <location>
        <begin position="61"/>
        <end position="246"/>
    </location>
</feature>
<keyword evidence="9" id="KW-1185">Reference proteome</keyword>
<dbReference type="RefSeq" id="WP_028500267.1">
    <property type="nucleotide sequence ID" value="NZ_CALFSO010000019.1"/>
</dbReference>
<evidence type="ECO:0000259" key="7">
    <source>
        <dbReference type="PROSITE" id="PS51733"/>
    </source>
</evidence>
<dbReference type="STRING" id="1122240.GCA_000620105_03455"/>
<dbReference type="NCBIfam" id="TIGR00121">
    <property type="entry name" value="birA_ligase"/>
    <property type="match status" value="1"/>
</dbReference>
<keyword evidence="3 6" id="KW-0067">ATP-binding</keyword>
<keyword evidence="6" id="KW-0804">Transcription</keyword>
<keyword evidence="1 6" id="KW-0436">Ligase</keyword>
<dbReference type="InterPro" id="IPR004143">
    <property type="entry name" value="BPL_LPL_catalytic"/>
</dbReference>
<dbReference type="PANTHER" id="PTHR12835:SF5">
    <property type="entry name" value="BIOTIN--PROTEIN LIGASE"/>
    <property type="match status" value="1"/>
</dbReference>
<keyword evidence="4 6" id="KW-0092">Biotin</keyword>
<dbReference type="InterPro" id="IPR013196">
    <property type="entry name" value="HTH_11"/>
</dbReference>
<dbReference type="AlphaFoldDB" id="A0A2S0P8X9"/>
<comment type="function">
    <text evidence="6">Acts both as a biotin--[acetyl-CoA-carboxylase] ligase and a repressor.</text>
</comment>
<feature type="binding site" evidence="6">
    <location>
        <position position="109"/>
    </location>
    <ligand>
        <name>biotin</name>
        <dbReference type="ChEBI" id="CHEBI:57586"/>
    </ligand>
</feature>
<keyword evidence="2 6" id="KW-0547">Nucleotide-binding</keyword>
<dbReference type="GO" id="GO:0006355">
    <property type="term" value="P:regulation of DNA-templated transcription"/>
    <property type="evidence" value="ECO:0007669"/>
    <property type="project" value="UniProtKB-UniRule"/>
</dbReference>